<reference evidence="2" key="1">
    <citation type="submission" date="2021-06" db="EMBL/GenBank/DDBJ databases">
        <title>Parelaphostrongylus tenuis whole genome reference sequence.</title>
        <authorList>
            <person name="Garwood T.J."/>
            <person name="Larsen P.A."/>
            <person name="Fountain-Jones N.M."/>
            <person name="Garbe J.R."/>
            <person name="Macchietto M.G."/>
            <person name="Kania S.A."/>
            <person name="Gerhold R.W."/>
            <person name="Richards J.E."/>
            <person name="Wolf T.M."/>
        </authorList>
    </citation>
    <scope>NUCLEOTIDE SEQUENCE</scope>
    <source>
        <strain evidence="2">MNPRO001-30</strain>
        <tissue evidence="2">Meninges</tissue>
    </source>
</reference>
<evidence type="ECO:0000259" key="1">
    <source>
        <dbReference type="PROSITE" id="PS50822"/>
    </source>
</evidence>
<sequence>MMKSICDMLAFGYDSDTTLPPHCWTRRAIRNAERLAMLRLSAKKKDRWIANGRTLIVGYDVAHPGKQTRDEIVNKMPPEKPSVVGVILELLPLVFQISFNGGIHPECFIGDYHFQKPHQEKVDHMVLNARFKWILGLFTKNRQVWPESVVITRDGVSEGQYKMVIEDVLNAIKEACCEFGTLHRRELWLPKFTVIVATKRHNARFVVNGEHLESPKPATVVDTDVVRGDLTEFYLQSHKPLNGTAKSTAYQVIVDENDMSMNEVQSLILALTFHHQPRFSGKKGVRSLPSKRLFIIDHNGDYIAD</sequence>
<dbReference type="Pfam" id="PF02171">
    <property type="entry name" value="Piwi"/>
    <property type="match status" value="1"/>
</dbReference>
<dbReference type="PROSITE" id="PS50822">
    <property type="entry name" value="PIWI"/>
    <property type="match status" value="1"/>
</dbReference>
<dbReference type="Proteomes" id="UP001196413">
    <property type="component" value="Unassembled WGS sequence"/>
</dbReference>
<dbReference type="EMBL" id="JAHQIW010002783">
    <property type="protein sequence ID" value="KAJ1356308.1"/>
    <property type="molecule type" value="Genomic_DNA"/>
</dbReference>
<protein>
    <recommendedName>
        <fullName evidence="1">Piwi domain-containing protein</fullName>
    </recommendedName>
</protein>
<dbReference type="SMART" id="SM00950">
    <property type="entry name" value="Piwi"/>
    <property type="match status" value="1"/>
</dbReference>
<keyword evidence="3" id="KW-1185">Reference proteome</keyword>
<evidence type="ECO:0000313" key="2">
    <source>
        <dbReference type="EMBL" id="KAJ1356308.1"/>
    </source>
</evidence>
<dbReference type="InterPro" id="IPR036397">
    <property type="entry name" value="RNaseH_sf"/>
</dbReference>
<comment type="caution">
    <text evidence="2">The sequence shown here is derived from an EMBL/GenBank/DDBJ whole genome shotgun (WGS) entry which is preliminary data.</text>
</comment>
<dbReference type="SUPFAM" id="SSF53098">
    <property type="entry name" value="Ribonuclease H-like"/>
    <property type="match status" value="1"/>
</dbReference>
<dbReference type="GO" id="GO:0003676">
    <property type="term" value="F:nucleic acid binding"/>
    <property type="evidence" value="ECO:0007669"/>
    <property type="project" value="InterPro"/>
</dbReference>
<name>A0AAD5QLE2_PARTN</name>
<dbReference type="PANTHER" id="PTHR22891">
    <property type="entry name" value="EUKARYOTIC TRANSLATION INITIATION FACTOR 2C"/>
    <property type="match status" value="1"/>
</dbReference>
<accession>A0AAD5QLE2</accession>
<organism evidence="2 3">
    <name type="scientific">Parelaphostrongylus tenuis</name>
    <name type="common">Meningeal worm</name>
    <dbReference type="NCBI Taxonomy" id="148309"/>
    <lineage>
        <taxon>Eukaryota</taxon>
        <taxon>Metazoa</taxon>
        <taxon>Ecdysozoa</taxon>
        <taxon>Nematoda</taxon>
        <taxon>Chromadorea</taxon>
        <taxon>Rhabditida</taxon>
        <taxon>Rhabditina</taxon>
        <taxon>Rhabditomorpha</taxon>
        <taxon>Strongyloidea</taxon>
        <taxon>Metastrongylidae</taxon>
        <taxon>Parelaphostrongylus</taxon>
    </lineage>
</organism>
<dbReference type="InterPro" id="IPR003165">
    <property type="entry name" value="Piwi"/>
</dbReference>
<evidence type="ECO:0000313" key="3">
    <source>
        <dbReference type="Proteomes" id="UP001196413"/>
    </source>
</evidence>
<gene>
    <name evidence="2" type="ORF">KIN20_014002</name>
</gene>
<dbReference type="AlphaFoldDB" id="A0AAD5QLE2"/>
<feature type="domain" description="Piwi" evidence="1">
    <location>
        <begin position="146"/>
        <end position="305"/>
    </location>
</feature>
<dbReference type="Gene3D" id="3.30.420.10">
    <property type="entry name" value="Ribonuclease H-like superfamily/Ribonuclease H"/>
    <property type="match status" value="1"/>
</dbReference>
<proteinExistence type="predicted"/>
<dbReference type="InterPro" id="IPR012337">
    <property type="entry name" value="RNaseH-like_sf"/>
</dbReference>